<feature type="domain" description="TonB-dependent receptor-like beta-barrel" evidence="7">
    <location>
        <begin position="424"/>
        <end position="875"/>
    </location>
</feature>
<dbReference type="InterPro" id="IPR010104">
    <property type="entry name" value="TonB_rcpt_bac"/>
</dbReference>
<evidence type="ECO:0000313" key="9">
    <source>
        <dbReference type="EMBL" id="RJF90631.1"/>
    </source>
</evidence>
<name>A0A418WKR2_9SPHN</name>
<dbReference type="Pfam" id="PF07715">
    <property type="entry name" value="Plug"/>
    <property type="match status" value="1"/>
</dbReference>
<keyword evidence="6" id="KW-0732">Signal</keyword>
<evidence type="ECO:0000256" key="5">
    <source>
        <dbReference type="SAM" id="MobiDB-lite"/>
    </source>
</evidence>
<dbReference type="Pfam" id="PF00593">
    <property type="entry name" value="TonB_dep_Rec_b-barrel"/>
    <property type="match status" value="1"/>
</dbReference>
<keyword evidence="2 4" id="KW-0472">Membrane</keyword>
<sequence>MSLKKRILYSGSLLALLAGAQGAYAQEGTADEPQADEIIVTGQRASLEAAKELKRNSDQVIEAIVADDIGKFPDTTVAAALQRVPGVQVVNGFNNEIESPLIRGIGDILTTLDGREIFTGVGRGFAFQDLPAEALAGADVYKSNSANLIEGGVAGVINLKLQKPFNFEDGTTIAANVRGLYGTEVEKLSWTAGALVSHRWEGSGGEFGVLLDASYSDQHFNRPISFNCDPRSANHGPPGATNLVLPTCVGGLTDTGSYQRPQVNAAFQWRPTPELEFYLDGLFAGYRAKFGTYFIFSDIFGAQSITNAQGTDECFSARVDGAGFRGRLPTPTDPGDPIENLCFGSSATFNNVAGLTSTQAKTGKTDTFVFGGGTRYNSDAVHIDLDLSYVKSKNSNRNIIVDIRKQIDTVNIQVDDNGHGTTDMPGDPLGDPAGFPLANSLFQDINKSDSSLFAVKVDGAYDLDSFVSQLQFGMRYGDRSAHFRSNAPGGPPAPNTPVASAGLPSDFLILSPASIPFINGGARWYTPDADYLRNNTDDLRVLYGGTAGDPPFDPARNYDASEKTYAVYGQAKYEFELGGGITVDGLVGARLTRTDRTISGTGLVRPAPTPANPNPPAVLTPVTRSSSDSDILPNASARVRLMPELQLRFTYAKTIAQPLFGNLNPGLTYQVPINANIRPNGSGGNPDLRPQKSDAFDATLEYYFGRSSYISAALYYRKIKDRIVIGSAEEEIDGIFYNISRPRNLGRAKLKGIELSSQVFFDFLPEGFDGLGMMANFTLADSEVTASDDELQGAPLLGVSKYSYNIGGLYEKYGFTARVVYTWRSGYDEFQFGGNGLLAPGDGPWFNKVKANGRLDFSVSYDITPQIAVSVDGVNVLGGKYLSYFDTKGFPHDIRVDDTFYGMSVRAKF</sequence>
<feature type="compositionally biased region" description="Pro residues" evidence="5">
    <location>
        <begin position="607"/>
        <end position="618"/>
    </location>
</feature>
<feature type="chain" id="PRO_5019095410" evidence="6">
    <location>
        <begin position="26"/>
        <end position="909"/>
    </location>
</feature>
<evidence type="ECO:0000256" key="4">
    <source>
        <dbReference type="RuleBase" id="RU003357"/>
    </source>
</evidence>
<dbReference type="InterPro" id="IPR037066">
    <property type="entry name" value="Plug_dom_sf"/>
</dbReference>
<evidence type="ECO:0000256" key="3">
    <source>
        <dbReference type="ARBA" id="ARBA00023237"/>
    </source>
</evidence>
<evidence type="ECO:0000256" key="2">
    <source>
        <dbReference type="ARBA" id="ARBA00023136"/>
    </source>
</evidence>
<dbReference type="InterPro" id="IPR036942">
    <property type="entry name" value="Beta-barrel_TonB_sf"/>
</dbReference>
<comment type="caution">
    <text evidence="9">The sequence shown here is derived from an EMBL/GenBank/DDBJ whole genome shotgun (WGS) entry which is preliminary data.</text>
</comment>
<dbReference type="EMBL" id="QYUM01000003">
    <property type="protein sequence ID" value="RJF90631.1"/>
    <property type="molecule type" value="Genomic_DNA"/>
</dbReference>
<protein>
    <submittedName>
        <fullName evidence="9">TonB-dependent receptor</fullName>
    </submittedName>
</protein>
<dbReference type="PANTHER" id="PTHR40980">
    <property type="entry name" value="PLUG DOMAIN-CONTAINING PROTEIN"/>
    <property type="match status" value="1"/>
</dbReference>
<dbReference type="GO" id="GO:0009279">
    <property type="term" value="C:cell outer membrane"/>
    <property type="evidence" value="ECO:0007669"/>
    <property type="project" value="UniProtKB-SubCell"/>
</dbReference>
<evidence type="ECO:0000313" key="10">
    <source>
        <dbReference type="Proteomes" id="UP000286100"/>
    </source>
</evidence>
<dbReference type="Proteomes" id="UP000286100">
    <property type="component" value="Unassembled WGS sequence"/>
</dbReference>
<dbReference type="OrthoDB" id="5476657at2"/>
<proteinExistence type="inferred from homology"/>
<dbReference type="PANTHER" id="PTHR40980:SF4">
    <property type="entry name" value="TONB-DEPENDENT RECEPTOR-LIKE BETA-BARREL DOMAIN-CONTAINING PROTEIN"/>
    <property type="match status" value="1"/>
</dbReference>
<dbReference type="SUPFAM" id="SSF56935">
    <property type="entry name" value="Porins"/>
    <property type="match status" value="1"/>
</dbReference>
<comment type="subcellular location">
    <subcellularLocation>
        <location evidence="1 4">Cell outer membrane</location>
    </subcellularLocation>
</comment>
<keyword evidence="4" id="KW-0798">TonB box</keyword>
<reference evidence="9 10" key="1">
    <citation type="submission" date="2018-09" db="EMBL/GenBank/DDBJ databases">
        <authorList>
            <person name="Zhu H."/>
        </authorList>
    </citation>
    <scope>NUCLEOTIDE SEQUENCE [LARGE SCALE GENOMIC DNA]</scope>
    <source>
        <strain evidence="9 10">K2R01-6</strain>
    </source>
</reference>
<dbReference type="CDD" id="cd01347">
    <property type="entry name" value="ligand_gated_channel"/>
    <property type="match status" value="1"/>
</dbReference>
<dbReference type="Gene3D" id="2.170.130.10">
    <property type="entry name" value="TonB-dependent receptor, plug domain"/>
    <property type="match status" value="1"/>
</dbReference>
<dbReference type="InterPro" id="IPR012910">
    <property type="entry name" value="Plug_dom"/>
</dbReference>
<keyword evidence="9" id="KW-0675">Receptor</keyword>
<accession>A0A418WKR2</accession>
<evidence type="ECO:0000256" key="1">
    <source>
        <dbReference type="ARBA" id="ARBA00004442"/>
    </source>
</evidence>
<evidence type="ECO:0000259" key="8">
    <source>
        <dbReference type="Pfam" id="PF07715"/>
    </source>
</evidence>
<dbReference type="NCBIfam" id="TIGR01782">
    <property type="entry name" value="TonB-Xanth-Caul"/>
    <property type="match status" value="1"/>
</dbReference>
<keyword evidence="3" id="KW-0998">Cell outer membrane</keyword>
<feature type="signal peptide" evidence="6">
    <location>
        <begin position="1"/>
        <end position="25"/>
    </location>
</feature>
<gene>
    <name evidence="9" type="ORF">D3876_10450</name>
</gene>
<dbReference type="RefSeq" id="WP_119761983.1">
    <property type="nucleotide sequence ID" value="NZ_QYUM01000003.1"/>
</dbReference>
<keyword evidence="10" id="KW-1185">Reference proteome</keyword>
<evidence type="ECO:0000259" key="7">
    <source>
        <dbReference type="Pfam" id="PF00593"/>
    </source>
</evidence>
<feature type="region of interest" description="Disordered" evidence="5">
    <location>
        <begin position="599"/>
        <end position="630"/>
    </location>
</feature>
<dbReference type="InterPro" id="IPR000531">
    <property type="entry name" value="Beta-barrel_TonB"/>
</dbReference>
<dbReference type="AlphaFoldDB" id="A0A418WKR2"/>
<dbReference type="Gene3D" id="2.40.170.20">
    <property type="entry name" value="TonB-dependent receptor, beta-barrel domain"/>
    <property type="match status" value="1"/>
</dbReference>
<organism evidence="9 10">
    <name type="scientific">Sphingomonas cavernae</name>
    <dbReference type="NCBI Taxonomy" id="2320861"/>
    <lineage>
        <taxon>Bacteria</taxon>
        <taxon>Pseudomonadati</taxon>
        <taxon>Pseudomonadota</taxon>
        <taxon>Alphaproteobacteria</taxon>
        <taxon>Sphingomonadales</taxon>
        <taxon>Sphingomonadaceae</taxon>
        <taxon>Sphingomonas</taxon>
    </lineage>
</organism>
<comment type="similarity">
    <text evidence="4">Belongs to the TonB-dependent receptor family.</text>
</comment>
<feature type="domain" description="TonB-dependent receptor plug" evidence="8">
    <location>
        <begin position="54"/>
        <end position="156"/>
    </location>
</feature>
<evidence type="ECO:0000256" key="6">
    <source>
        <dbReference type="SAM" id="SignalP"/>
    </source>
</evidence>